<name>A0A3M6U9D2_POCDA</name>
<sequence length="103" mass="11756">MLFIWYTQLRGSDASRYVYNLRDTRHFVGGSCTGFNQALIGQDLGSSQTTGIIDCAQRCLAMNPCSAINFDFESRWCELHKWQSKESINSVVYKRGSVFVLFL</sequence>
<protein>
    <recommendedName>
        <fullName evidence="1">Apple domain-containing protein</fullName>
    </recommendedName>
</protein>
<accession>A0A3M6U9D2</accession>
<evidence type="ECO:0000313" key="3">
    <source>
        <dbReference type="Proteomes" id="UP000275408"/>
    </source>
</evidence>
<evidence type="ECO:0000259" key="1">
    <source>
        <dbReference type="Pfam" id="PF00024"/>
    </source>
</evidence>
<keyword evidence="3" id="KW-1185">Reference proteome</keyword>
<dbReference type="AlphaFoldDB" id="A0A3M6U9D2"/>
<proteinExistence type="predicted"/>
<feature type="domain" description="Apple" evidence="1">
    <location>
        <begin position="38"/>
        <end position="93"/>
    </location>
</feature>
<dbReference type="SUPFAM" id="SSF57414">
    <property type="entry name" value="Hairpin loop containing domain-like"/>
    <property type="match status" value="1"/>
</dbReference>
<dbReference type="EMBL" id="RCHS01001988">
    <property type="protein sequence ID" value="RMX50292.1"/>
    <property type="molecule type" value="Genomic_DNA"/>
</dbReference>
<gene>
    <name evidence="2" type="ORF">pdam_00021280</name>
</gene>
<comment type="caution">
    <text evidence="2">The sequence shown here is derived from an EMBL/GenBank/DDBJ whole genome shotgun (WGS) entry which is preliminary data.</text>
</comment>
<organism evidence="2 3">
    <name type="scientific">Pocillopora damicornis</name>
    <name type="common">Cauliflower coral</name>
    <name type="synonym">Millepora damicornis</name>
    <dbReference type="NCBI Taxonomy" id="46731"/>
    <lineage>
        <taxon>Eukaryota</taxon>
        <taxon>Metazoa</taxon>
        <taxon>Cnidaria</taxon>
        <taxon>Anthozoa</taxon>
        <taxon>Hexacorallia</taxon>
        <taxon>Scleractinia</taxon>
        <taxon>Astrocoeniina</taxon>
        <taxon>Pocilloporidae</taxon>
        <taxon>Pocillopora</taxon>
    </lineage>
</organism>
<dbReference type="Proteomes" id="UP000275408">
    <property type="component" value="Unassembled WGS sequence"/>
</dbReference>
<evidence type="ECO:0000313" key="2">
    <source>
        <dbReference type="EMBL" id="RMX50292.1"/>
    </source>
</evidence>
<reference evidence="2 3" key="1">
    <citation type="journal article" date="2018" name="Sci. Rep.">
        <title>Comparative analysis of the Pocillopora damicornis genome highlights role of immune system in coral evolution.</title>
        <authorList>
            <person name="Cunning R."/>
            <person name="Bay R.A."/>
            <person name="Gillette P."/>
            <person name="Baker A.C."/>
            <person name="Traylor-Knowles N."/>
        </authorList>
    </citation>
    <scope>NUCLEOTIDE SEQUENCE [LARGE SCALE GENOMIC DNA]</scope>
    <source>
        <strain evidence="2">RSMAS</strain>
        <tissue evidence="2">Whole animal</tissue>
    </source>
</reference>
<dbReference type="Gene3D" id="3.50.4.10">
    <property type="entry name" value="Hepatocyte Growth Factor"/>
    <property type="match status" value="1"/>
</dbReference>
<dbReference type="InterPro" id="IPR003609">
    <property type="entry name" value="Pan_app"/>
</dbReference>
<dbReference type="Pfam" id="PF00024">
    <property type="entry name" value="PAN_1"/>
    <property type="match status" value="1"/>
</dbReference>